<organism evidence="1 2">
    <name type="scientific">Rotaria sordida</name>
    <dbReference type="NCBI Taxonomy" id="392033"/>
    <lineage>
        <taxon>Eukaryota</taxon>
        <taxon>Metazoa</taxon>
        <taxon>Spiralia</taxon>
        <taxon>Gnathifera</taxon>
        <taxon>Rotifera</taxon>
        <taxon>Eurotatoria</taxon>
        <taxon>Bdelloidea</taxon>
        <taxon>Philodinida</taxon>
        <taxon>Philodinidae</taxon>
        <taxon>Rotaria</taxon>
    </lineage>
</organism>
<dbReference type="OrthoDB" id="10469515at2759"/>
<comment type="caution">
    <text evidence="1">The sequence shown here is derived from an EMBL/GenBank/DDBJ whole genome shotgun (WGS) entry which is preliminary data.</text>
</comment>
<sequence length="100" mass="11119">MNSSLPDLLDSTTKTVLPTTTVTSSTISAASSTEPTLNTHSLFTQDDAIRIFQNKTVVFFGEGSIRSIYCDLCKLLHNSKILHSVEIKKHFNYHAPYISK</sequence>
<evidence type="ECO:0000313" key="2">
    <source>
        <dbReference type="Proteomes" id="UP000663882"/>
    </source>
</evidence>
<evidence type="ECO:0000313" key="1">
    <source>
        <dbReference type="EMBL" id="CAF1512447.1"/>
    </source>
</evidence>
<dbReference type="EMBL" id="CAJNOO010013639">
    <property type="protein sequence ID" value="CAF1512447.1"/>
    <property type="molecule type" value="Genomic_DNA"/>
</dbReference>
<dbReference type="AlphaFoldDB" id="A0A815U1M9"/>
<proteinExistence type="predicted"/>
<gene>
    <name evidence="1" type="ORF">RFH988_LOCUS39105</name>
</gene>
<name>A0A815U1M9_9BILA</name>
<protein>
    <submittedName>
        <fullName evidence="1">Uncharacterized protein</fullName>
    </submittedName>
</protein>
<dbReference type="Proteomes" id="UP000663882">
    <property type="component" value="Unassembled WGS sequence"/>
</dbReference>
<reference evidence="1" key="1">
    <citation type="submission" date="2021-02" db="EMBL/GenBank/DDBJ databases">
        <authorList>
            <person name="Nowell W R."/>
        </authorList>
    </citation>
    <scope>NUCLEOTIDE SEQUENCE</scope>
</reference>
<accession>A0A815U1M9</accession>